<proteinExistence type="predicted"/>
<dbReference type="InterPro" id="IPR056884">
    <property type="entry name" value="NPHP3-like_N"/>
</dbReference>
<keyword evidence="2 3" id="KW-0040">ANK repeat</keyword>
<dbReference type="Pfam" id="PF24883">
    <property type="entry name" value="NPHP3_N"/>
    <property type="match status" value="1"/>
</dbReference>
<dbReference type="InterPro" id="IPR036770">
    <property type="entry name" value="Ankyrin_rpt-contain_sf"/>
</dbReference>
<dbReference type="InterPro" id="IPR051631">
    <property type="entry name" value="Ankyrin-KH/SAM_domain"/>
</dbReference>
<dbReference type="InterPro" id="IPR002110">
    <property type="entry name" value="Ankyrin_rpt"/>
</dbReference>
<comment type="caution">
    <text evidence="6">The sequence shown here is derived from an EMBL/GenBank/DDBJ whole genome shotgun (WGS) entry which is preliminary data.</text>
</comment>
<feature type="repeat" description="ANK" evidence="3">
    <location>
        <begin position="813"/>
        <end position="845"/>
    </location>
</feature>
<name>A0AAV9VEL2_9PEZI</name>
<feature type="domain" description="GPI inositol-deacylase winged helix" evidence="4">
    <location>
        <begin position="356"/>
        <end position="440"/>
    </location>
</feature>
<evidence type="ECO:0000313" key="6">
    <source>
        <dbReference type="EMBL" id="KAK6360402.1"/>
    </source>
</evidence>
<dbReference type="InterPro" id="IPR054471">
    <property type="entry name" value="GPIID_WHD"/>
</dbReference>
<dbReference type="Proteomes" id="UP001373714">
    <property type="component" value="Unassembled WGS sequence"/>
</dbReference>
<keyword evidence="7" id="KW-1185">Reference proteome</keyword>
<feature type="repeat" description="ANK" evidence="3">
    <location>
        <begin position="912"/>
        <end position="944"/>
    </location>
</feature>
<dbReference type="SMART" id="SM00248">
    <property type="entry name" value="ANK"/>
    <property type="match status" value="11"/>
</dbReference>
<feature type="repeat" description="ANK" evidence="3">
    <location>
        <begin position="580"/>
        <end position="612"/>
    </location>
</feature>
<dbReference type="SUPFAM" id="SSF52540">
    <property type="entry name" value="P-loop containing nucleoside triphosphate hydrolases"/>
    <property type="match status" value="1"/>
</dbReference>
<evidence type="ECO:0000256" key="1">
    <source>
        <dbReference type="ARBA" id="ARBA00022737"/>
    </source>
</evidence>
<evidence type="ECO:0008006" key="8">
    <source>
        <dbReference type="Google" id="ProtNLM"/>
    </source>
</evidence>
<feature type="repeat" description="ANK" evidence="3">
    <location>
        <begin position="681"/>
        <end position="713"/>
    </location>
</feature>
<gene>
    <name evidence="6" type="ORF">TWF730_006544</name>
</gene>
<evidence type="ECO:0000259" key="5">
    <source>
        <dbReference type="Pfam" id="PF24883"/>
    </source>
</evidence>
<dbReference type="AlphaFoldDB" id="A0AAV9VEL2"/>
<evidence type="ECO:0000256" key="3">
    <source>
        <dbReference type="PROSITE-ProRule" id="PRU00023"/>
    </source>
</evidence>
<sequence length="986" mass="108791">MDQGKYNNTGNQVGFQADAVNISGVSHFNFNAPRENEKDKIIYQLYTSEEESGKKGIPNRAPGTCGWFTEHPVFQKWRDSSSAGVLWGSADPGCGKSVLAKYLVDSVLGTTESRTTCHFFFKDDLEAQGNSDPRSITTALRCILYQLFTQRDTLCSKTTIEQLRAIRNGMIGSFNELWDSLLIVAKSEGAGEIVCVLDAIDECKDRDQLIEKLRQLFSGKPNLNLKFLLTSRPYRDIRHEFRSLEVLGPSFSHLSGESSDEMEKISQEIDFYIEGRVRDIGDKQYLTATERSFLLERFRRFSNRTYLWASFTLGLIEDGIHIDFDKRRIIDITSHLPEAVGKAYKKIISKVPACNHEKATKMLQIVIAAARPLTLTEMHLALTLDNSHSAYKDLDAAFGSWEEARIRNNIRDLCGLFVTVKESKIYLIHQTAKEFLISHGDQEIQRKKSNQLQESHRVLANICIQYLLFAELETQPLITTTLEHVKNYIFLEYCAQNWATHVRESQIDDSKNMQSILNICDTASKRFSTWSRIYWAGKNTSLPDGFTSPMVIAYLGLATTVDFLHRSKKLAKLNSTDARYGRSALCWAAVNGFGTIVQKLIAAGARSDLTDNIGGGPPFYASLCGFDIDGIAKLLSEDTITNSNDDRIKVLFFTATDTGRGDIVKQLLDRGNLSADIRNSIGQTPLLWASESGHESVVRLLLDNGADPEAADKYNRTALMFAAFREHEAVVQLLLNKGANIEARDSGGSTALSCAAAGGHEVVVRLLLDRGANIEARDSQGLTALIQAATHGHEAVVQLLLNKGANIEVRDSQLSTALIRAAIYGHEATARLLLDTGSDIEARNAEGSTALTSAAFGGHEAVAQLLLDKGANIEARGPKGSTALICAAARGHEAAVRLLLDRGANIEARDSQGLTALICAVIGGYEAAVRLLLDKGADTEARNTENYTALMIADMGKRKAIVQLLLGKGALDTRTRESRLGRWFKY</sequence>
<dbReference type="PROSITE" id="PS50297">
    <property type="entry name" value="ANK_REP_REGION"/>
    <property type="match status" value="8"/>
</dbReference>
<feature type="repeat" description="ANK" evidence="3">
    <location>
        <begin position="714"/>
        <end position="746"/>
    </location>
</feature>
<keyword evidence="1" id="KW-0677">Repeat</keyword>
<dbReference type="Pfam" id="PF22939">
    <property type="entry name" value="WHD_GPIID"/>
    <property type="match status" value="1"/>
</dbReference>
<dbReference type="SUPFAM" id="SSF48403">
    <property type="entry name" value="Ankyrin repeat"/>
    <property type="match status" value="2"/>
</dbReference>
<dbReference type="PRINTS" id="PR01415">
    <property type="entry name" value="ANKYRIN"/>
</dbReference>
<dbReference type="Gene3D" id="3.40.50.300">
    <property type="entry name" value="P-loop containing nucleotide triphosphate hydrolases"/>
    <property type="match status" value="1"/>
</dbReference>
<dbReference type="Pfam" id="PF00023">
    <property type="entry name" value="Ank"/>
    <property type="match status" value="1"/>
</dbReference>
<feature type="repeat" description="ANK" evidence="3">
    <location>
        <begin position="879"/>
        <end position="911"/>
    </location>
</feature>
<evidence type="ECO:0000259" key="4">
    <source>
        <dbReference type="Pfam" id="PF22939"/>
    </source>
</evidence>
<dbReference type="InterPro" id="IPR027417">
    <property type="entry name" value="P-loop_NTPase"/>
</dbReference>
<reference evidence="6 7" key="1">
    <citation type="submission" date="2019-10" db="EMBL/GenBank/DDBJ databases">
        <authorList>
            <person name="Palmer J.M."/>
        </authorList>
    </citation>
    <scope>NUCLEOTIDE SEQUENCE [LARGE SCALE GENOMIC DNA]</scope>
    <source>
        <strain evidence="6 7">TWF730</strain>
    </source>
</reference>
<dbReference type="PANTHER" id="PTHR23206:SF7">
    <property type="entry name" value="PROTEIN KINASE DOMAIN-CONTAINING PROTEIN"/>
    <property type="match status" value="1"/>
</dbReference>
<dbReference type="Pfam" id="PF12796">
    <property type="entry name" value="Ank_2"/>
    <property type="match status" value="3"/>
</dbReference>
<evidence type="ECO:0000313" key="7">
    <source>
        <dbReference type="Proteomes" id="UP001373714"/>
    </source>
</evidence>
<dbReference type="GO" id="GO:0005737">
    <property type="term" value="C:cytoplasm"/>
    <property type="evidence" value="ECO:0007669"/>
    <property type="project" value="TreeGrafter"/>
</dbReference>
<dbReference type="PROSITE" id="PS50088">
    <property type="entry name" value="ANK_REPEAT"/>
    <property type="match status" value="9"/>
</dbReference>
<feature type="repeat" description="ANK" evidence="3">
    <location>
        <begin position="846"/>
        <end position="878"/>
    </location>
</feature>
<protein>
    <recommendedName>
        <fullName evidence="8">NACHT domain-containing protein</fullName>
    </recommendedName>
</protein>
<organism evidence="6 7">
    <name type="scientific">Orbilia blumenaviensis</name>
    <dbReference type="NCBI Taxonomy" id="1796055"/>
    <lineage>
        <taxon>Eukaryota</taxon>
        <taxon>Fungi</taxon>
        <taxon>Dikarya</taxon>
        <taxon>Ascomycota</taxon>
        <taxon>Pezizomycotina</taxon>
        <taxon>Orbiliomycetes</taxon>
        <taxon>Orbiliales</taxon>
        <taxon>Orbiliaceae</taxon>
        <taxon>Orbilia</taxon>
    </lineage>
</organism>
<feature type="repeat" description="ANK" evidence="3">
    <location>
        <begin position="780"/>
        <end position="812"/>
    </location>
</feature>
<dbReference type="PANTHER" id="PTHR23206">
    <property type="entry name" value="MASK PROTEIN"/>
    <property type="match status" value="1"/>
</dbReference>
<accession>A0AAV9VEL2</accession>
<feature type="domain" description="Nephrocystin 3-like N-terminal" evidence="5">
    <location>
        <begin position="63"/>
        <end position="232"/>
    </location>
</feature>
<dbReference type="Gene3D" id="1.25.40.20">
    <property type="entry name" value="Ankyrin repeat-containing domain"/>
    <property type="match status" value="2"/>
</dbReference>
<feature type="repeat" description="ANK" evidence="3">
    <location>
        <begin position="747"/>
        <end position="779"/>
    </location>
</feature>
<dbReference type="EMBL" id="JAVHNS010000003">
    <property type="protein sequence ID" value="KAK6360402.1"/>
    <property type="molecule type" value="Genomic_DNA"/>
</dbReference>
<evidence type="ECO:0000256" key="2">
    <source>
        <dbReference type="ARBA" id="ARBA00023043"/>
    </source>
</evidence>